<feature type="compositionally biased region" description="Basic and acidic residues" evidence="1">
    <location>
        <begin position="39"/>
        <end position="51"/>
    </location>
</feature>
<proteinExistence type="predicted"/>
<name>A0A517ZK73_9PLAN</name>
<keyword evidence="3" id="KW-1185">Reference proteome</keyword>
<gene>
    <name evidence="2" type="ORF">Mal52_13690</name>
</gene>
<feature type="region of interest" description="Disordered" evidence="1">
    <location>
        <begin position="35"/>
        <end position="60"/>
    </location>
</feature>
<evidence type="ECO:0000256" key="1">
    <source>
        <dbReference type="SAM" id="MobiDB-lite"/>
    </source>
</evidence>
<organism evidence="2 3">
    <name type="scientific">Symmachiella dynata</name>
    <dbReference type="NCBI Taxonomy" id="2527995"/>
    <lineage>
        <taxon>Bacteria</taxon>
        <taxon>Pseudomonadati</taxon>
        <taxon>Planctomycetota</taxon>
        <taxon>Planctomycetia</taxon>
        <taxon>Planctomycetales</taxon>
        <taxon>Planctomycetaceae</taxon>
        <taxon>Symmachiella</taxon>
    </lineage>
</organism>
<protein>
    <submittedName>
        <fullName evidence="2">Uncharacterized protein</fullName>
    </submittedName>
</protein>
<accession>A0A517ZK73</accession>
<evidence type="ECO:0000313" key="3">
    <source>
        <dbReference type="Proteomes" id="UP000319383"/>
    </source>
</evidence>
<sequence length="60" mass="6634">MWPIEMIIVQNARAAGISVEQNLEEAAAGQFIPAPALESRTDRTDLKERSTKSQMTKCAE</sequence>
<reference evidence="2 3" key="1">
    <citation type="submission" date="2019-02" db="EMBL/GenBank/DDBJ databases">
        <title>Deep-cultivation of Planctomycetes and their phenomic and genomic characterization uncovers novel biology.</title>
        <authorList>
            <person name="Wiegand S."/>
            <person name="Jogler M."/>
            <person name="Boedeker C."/>
            <person name="Pinto D."/>
            <person name="Vollmers J."/>
            <person name="Rivas-Marin E."/>
            <person name="Kohn T."/>
            <person name="Peeters S.H."/>
            <person name="Heuer A."/>
            <person name="Rast P."/>
            <person name="Oberbeckmann S."/>
            <person name="Bunk B."/>
            <person name="Jeske O."/>
            <person name="Meyerdierks A."/>
            <person name="Storesund J.E."/>
            <person name="Kallscheuer N."/>
            <person name="Luecker S."/>
            <person name="Lage O.M."/>
            <person name="Pohl T."/>
            <person name="Merkel B.J."/>
            <person name="Hornburger P."/>
            <person name="Mueller R.-W."/>
            <person name="Bruemmer F."/>
            <person name="Labrenz M."/>
            <person name="Spormann A.M."/>
            <person name="Op den Camp H."/>
            <person name="Overmann J."/>
            <person name="Amann R."/>
            <person name="Jetten M.S.M."/>
            <person name="Mascher T."/>
            <person name="Medema M.H."/>
            <person name="Devos D.P."/>
            <person name="Kaster A.-K."/>
            <person name="Ovreas L."/>
            <person name="Rohde M."/>
            <person name="Galperin M.Y."/>
            <person name="Jogler C."/>
        </authorList>
    </citation>
    <scope>NUCLEOTIDE SEQUENCE [LARGE SCALE GENOMIC DNA]</scope>
    <source>
        <strain evidence="2 3">Mal52</strain>
    </source>
</reference>
<evidence type="ECO:0000313" key="2">
    <source>
        <dbReference type="EMBL" id="QDU42900.1"/>
    </source>
</evidence>
<dbReference type="Proteomes" id="UP000319383">
    <property type="component" value="Chromosome"/>
</dbReference>
<dbReference type="AlphaFoldDB" id="A0A517ZK73"/>
<dbReference type="EMBL" id="CP036276">
    <property type="protein sequence ID" value="QDU42900.1"/>
    <property type="molecule type" value="Genomic_DNA"/>
</dbReference>
<dbReference type="KEGG" id="sdyn:Mal52_13690"/>